<dbReference type="EMBL" id="PEYY01000103">
    <property type="protein sequence ID" value="PIS17820.1"/>
    <property type="molecule type" value="Genomic_DNA"/>
</dbReference>
<organism evidence="1 2">
    <name type="scientific">Candidatus Collierbacteria bacterium CG09_land_8_20_14_0_10_46_12</name>
    <dbReference type="NCBI Taxonomy" id="1974533"/>
    <lineage>
        <taxon>Bacteria</taxon>
        <taxon>Candidatus Collieribacteriota</taxon>
    </lineage>
</organism>
<protein>
    <submittedName>
        <fullName evidence="1">Uncharacterized protein</fullName>
    </submittedName>
</protein>
<dbReference type="Proteomes" id="UP000229574">
    <property type="component" value="Unassembled WGS sequence"/>
</dbReference>
<reference evidence="2" key="1">
    <citation type="submission" date="2017-09" db="EMBL/GenBank/DDBJ databases">
        <title>Depth-based differentiation of microbial function through sediment-hosted aquifers and enrichment of novel symbionts in the deep terrestrial subsurface.</title>
        <authorList>
            <person name="Probst A.J."/>
            <person name="Ladd B."/>
            <person name="Jarett J.K."/>
            <person name="Geller-Mcgrath D.E."/>
            <person name="Sieber C.M.K."/>
            <person name="Emerson J.B."/>
            <person name="Anantharaman K."/>
            <person name="Thomas B.C."/>
            <person name="Malmstrom R."/>
            <person name="Stieglmeier M."/>
            <person name="Klingl A."/>
            <person name="Woyke T."/>
            <person name="Ryan C.M."/>
            <person name="Banfield J.F."/>
        </authorList>
    </citation>
    <scope>NUCLEOTIDE SEQUENCE [LARGE SCALE GENOMIC DNA]</scope>
</reference>
<dbReference type="AlphaFoldDB" id="A0A2H0WYS4"/>
<evidence type="ECO:0000313" key="1">
    <source>
        <dbReference type="EMBL" id="PIS17820.1"/>
    </source>
</evidence>
<accession>A0A2H0WYS4</accession>
<evidence type="ECO:0000313" key="2">
    <source>
        <dbReference type="Proteomes" id="UP000229574"/>
    </source>
</evidence>
<name>A0A2H0WYS4_9BACT</name>
<sequence length="141" mass="15896">MKKVFEKTGASISNEFPNFVRPRNPRALSRDIDSSSLKHIPLFIDTKYPPIVHLFQNNEGQLVCGAIATTPNFPNTSTATHDSNNKLFPNQIVGFINPEVKLTPTELDYIYGKIARYKYISLFQLKTSSRPLGTKPETVLQ</sequence>
<comment type="caution">
    <text evidence="1">The sequence shown here is derived from an EMBL/GenBank/DDBJ whole genome shotgun (WGS) entry which is preliminary data.</text>
</comment>
<gene>
    <name evidence="1" type="ORF">COT54_02610</name>
</gene>
<proteinExistence type="predicted"/>